<evidence type="ECO:0000259" key="1">
    <source>
        <dbReference type="Pfam" id="PF00024"/>
    </source>
</evidence>
<feature type="domain" description="Apple" evidence="1">
    <location>
        <begin position="73"/>
        <end position="126"/>
    </location>
</feature>
<evidence type="ECO:0000313" key="3">
    <source>
        <dbReference type="Proteomes" id="UP000828390"/>
    </source>
</evidence>
<dbReference type="InterPro" id="IPR003609">
    <property type="entry name" value="Pan_app"/>
</dbReference>
<evidence type="ECO:0000313" key="2">
    <source>
        <dbReference type="EMBL" id="KAH3858444.1"/>
    </source>
</evidence>
<accession>A0A9D4LIM0</accession>
<dbReference type="AlphaFoldDB" id="A0A9D4LIM0"/>
<protein>
    <recommendedName>
        <fullName evidence="1">Apple domain-containing protein</fullName>
    </recommendedName>
</protein>
<dbReference type="EMBL" id="JAIWYP010000003">
    <property type="protein sequence ID" value="KAH3858444.1"/>
    <property type="molecule type" value="Genomic_DNA"/>
</dbReference>
<reference evidence="2" key="2">
    <citation type="submission" date="2020-11" db="EMBL/GenBank/DDBJ databases">
        <authorList>
            <person name="McCartney M.A."/>
            <person name="Auch B."/>
            <person name="Kono T."/>
            <person name="Mallez S."/>
            <person name="Becker A."/>
            <person name="Gohl D.M."/>
            <person name="Silverstein K.A.T."/>
            <person name="Koren S."/>
            <person name="Bechman K.B."/>
            <person name="Herman A."/>
            <person name="Abrahante J.E."/>
            <person name="Garbe J."/>
        </authorList>
    </citation>
    <scope>NUCLEOTIDE SEQUENCE</scope>
    <source>
        <strain evidence="2">Duluth1</strain>
        <tissue evidence="2">Whole animal</tissue>
    </source>
</reference>
<reference evidence="2" key="1">
    <citation type="journal article" date="2019" name="bioRxiv">
        <title>The Genome of the Zebra Mussel, Dreissena polymorpha: A Resource for Invasive Species Research.</title>
        <authorList>
            <person name="McCartney M.A."/>
            <person name="Auch B."/>
            <person name="Kono T."/>
            <person name="Mallez S."/>
            <person name="Zhang Y."/>
            <person name="Obille A."/>
            <person name="Becker A."/>
            <person name="Abrahante J.E."/>
            <person name="Garbe J."/>
            <person name="Badalamenti J.P."/>
            <person name="Herman A."/>
            <person name="Mangelson H."/>
            <person name="Liachko I."/>
            <person name="Sullivan S."/>
            <person name="Sone E.D."/>
            <person name="Koren S."/>
            <person name="Silverstein K.A.T."/>
            <person name="Beckman K.B."/>
            <person name="Gohl D.M."/>
        </authorList>
    </citation>
    <scope>NUCLEOTIDE SEQUENCE</scope>
    <source>
        <strain evidence="2">Duluth1</strain>
        <tissue evidence="2">Whole animal</tissue>
    </source>
</reference>
<comment type="caution">
    <text evidence="2">The sequence shown here is derived from an EMBL/GenBank/DDBJ whole genome shotgun (WGS) entry which is preliminary data.</text>
</comment>
<dbReference type="Pfam" id="PF00024">
    <property type="entry name" value="PAN_1"/>
    <property type="match status" value="1"/>
</dbReference>
<sequence length="219" mass="23538">MAWYFYGAASCTCSQTDGPVNVSHSSQCAVATWPNLTASLKPEIRAEDCNTTLPYICHNNESLVLFDIFVDYIPSAKLIGLSQQTDFTAKTLDNCLEQCSEISKCVSVEFNETGAICSHNLITKTEESVSYNITRIPVSSGMIHVIKSGCSVTVDTAPPNVNVLSNTRDVPTCGLSPIPDNCCNCDSDVVSTEGPIPYDPPKDMAAVIDEIVCNLTVPA</sequence>
<dbReference type="Gene3D" id="3.50.4.10">
    <property type="entry name" value="Hepatocyte Growth Factor"/>
    <property type="match status" value="1"/>
</dbReference>
<gene>
    <name evidence="2" type="ORF">DPMN_101067</name>
</gene>
<keyword evidence="3" id="KW-1185">Reference proteome</keyword>
<organism evidence="2 3">
    <name type="scientific">Dreissena polymorpha</name>
    <name type="common">Zebra mussel</name>
    <name type="synonym">Mytilus polymorpha</name>
    <dbReference type="NCBI Taxonomy" id="45954"/>
    <lineage>
        <taxon>Eukaryota</taxon>
        <taxon>Metazoa</taxon>
        <taxon>Spiralia</taxon>
        <taxon>Lophotrochozoa</taxon>
        <taxon>Mollusca</taxon>
        <taxon>Bivalvia</taxon>
        <taxon>Autobranchia</taxon>
        <taxon>Heteroconchia</taxon>
        <taxon>Euheterodonta</taxon>
        <taxon>Imparidentia</taxon>
        <taxon>Neoheterodontei</taxon>
        <taxon>Myida</taxon>
        <taxon>Dreissenoidea</taxon>
        <taxon>Dreissenidae</taxon>
        <taxon>Dreissena</taxon>
    </lineage>
</organism>
<proteinExistence type="predicted"/>
<dbReference type="Proteomes" id="UP000828390">
    <property type="component" value="Unassembled WGS sequence"/>
</dbReference>
<name>A0A9D4LIM0_DREPO</name>